<dbReference type="Proteomes" id="UP000095329">
    <property type="component" value="Unassembled WGS sequence"/>
</dbReference>
<protein>
    <recommendedName>
        <fullName evidence="5">HTH lacI-type domain-containing protein</fullName>
    </recommendedName>
</protein>
<dbReference type="EMBL" id="ASHX02000001">
    <property type="protein sequence ID" value="OEJ93563.1"/>
    <property type="molecule type" value="Genomic_DNA"/>
</dbReference>
<dbReference type="SMART" id="SM00354">
    <property type="entry name" value="HTH_LACI"/>
    <property type="match status" value="1"/>
</dbReference>
<reference evidence="6 7" key="1">
    <citation type="journal article" date="2013" name="Genome Announc.">
        <title>Genome Sequence of Streptomyces violaceusniger Strain SPC6, a Halotolerant Streptomycete That Exhibits Rapid Growth and Development.</title>
        <authorList>
            <person name="Chen X."/>
            <person name="Zhang B."/>
            <person name="Zhang W."/>
            <person name="Wu X."/>
            <person name="Zhang M."/>
            <person name="Chen T."/>
            <person name="Liu G."/>
            <person name="Dyson P."/>
        </authorList>
    </citation>
    <scope>NUCLEOTIDE SEQUENCE [LARGE SCALE GENOMIC DNA]</scope>
    <source>
        <strain evidence="6 7">SPC6</strain>
    </source>
</reference>
<evidence type="ECO:0000256" key="1">
    <source>
        <dbReference type="ARBA" id="ARBA00023015"/>
    </source>
</evidence>
<dbReference type="GO" id="GO:0003700">
    <property type="term" value="F:DNA-binding transcription factor activity"/>
    <property type="evidence" value="ECO:0007669"/>
    <property type="project" value="TreeGrafter"/>
</dbReference>
<dbReference type="InterPro" id="IPR000843">
    <property type="entry name" value="HTH_LacI"/>
</dbReference>
<feature type="region of interest" description="Disordered" evidence="4">
    <location>
        <begin position="442"/>
        <end position="481"/>
    </location>
</feature>
<dbReference type="Gene3D" id="1.10.260.40">
    <property type="entry name" value="lambda repressor-like DNA-binding domains"/>
    <property type="match status" value="1"/>
</dbReference>
<dbReference type="eggNOG" id="COG1609">
    <property type="taxonomic scope" value="Bacteria"/>
</dbReference>
<dbReference type="GO" id="GO:0000976">
    <property type="term" value="F:transcription cis-regulatory region binding"/>
    <property type="evidence" value="ECO:0007669"/>
    <property type="project" value="TreeGrafter"/>
</dbReference>
<keyword evidence="7" id="KW-1185">Reference proteome</keyword>
<dbReference type="STRING" id="1306406.J116_002885"/>
<dbReference type="CDD" id="cd01392">
    <property type="entry name" value="HTH_LacI"/>
    <property type="match status" value="1"/>
</dbReference>
<dbReference type="SUPFAM" id="SSF47413">
    <property type="entry name" value="lambda repressor-like DNA-binding domains"/>
    <property type="match status" value="1"/>
</dbReference>
<feature type="compositionally biased region" description="Basic residues" evidence="4">
    <location>
        <begin position="471"/>
        <end position="481"/>
    </location>
</feature>
<feature type="compositionally biased region" description="Gly residues" evidence="4">
    <location>
        <begin position="295"/>
        <end position="318"/>
    </location>
</feature>
<dbReference type="Pfam" id="PF00356">
    <property type="entry name" value="LacI"/>
    <property type="match status" value="1"/>
</dbReference>
<dbReference type="PANTHER" id="PTHR30146:SF153">
    <property type="entry name" value="LACTOSE OPERON REPRESSOR"/>
    <property type="match status" value="1"/>
</dbReference>
<dbReference type="InterPro" id="IPR010982">
    <property type="entry name" value="Lambda_DNA-bd_dom_sf"/>
</dbReference>
<dbReference type="PANTHER" id="PTHR30146">
    <property type="entry name" value="LACI-RELATED TRANSCRIPTIONAL REPRESSOR"/>
    <property type="match status" value="1"/>
</dbReference>
<feature type="region of interest" description="Disordered" evidence="4">
    <location>
        <begin position="215"/>
        <end position="268"/>
    </location>
</feature>
<sequence>MTRAASAAGPTLAVVAREAGVSVPTASKVVNGRDDVAPETRRRVNEVLDRLGYVRRRRSGPTGPHGMVDLVLSAMDGPGAAVVRGVERAAHAEGLEVVVSAGRHLGRDRLDRLVARGTAGVLFHGDGPSSAQAAWLNRHRVPYVLVDPGEEPPPGTVWVGAADRTGGRAAAEHLLELGHERVAAVAGHAPGRSGSAWLAGWREALAAAGLRARPEYVRHPGPGDRDADTRGGRDAEGSGEAPDSTGSQGCCTRPGGHSAGAAADLAGRGDAGPGGPGCTGAGGPGPGCAGPDAAGPGGTGGRTGPGCAGPGGTGGRTGPGTADAGAGGTRSRGRTGPVAPEDPAEALGRAWPDRGWARLRTLELLDLPEPPTAVCVGSDAWAPGVYEALAERGLRVPDDMAVVGYGDLPEARWAVPGLTTVRRPLDGMAAAGLALLVRSAADEPPDGLPVELPTELVVRSSTAPPPATGPRGRRRHAPGRH</sequence>
<evidence type="ECO:0000256" key="3">
    <source>
        <dbReference type="ARBA" id="ARBA00023163"/>
    </source>
</evidence>
<feature type="compositionally biased region" description="Low complexity" evidence="4">
    <location>
        <begin position="259"/>
        <end position="268"/>
    </location>
</feature>
<dbReference type="Gene3D" id="3.40.50.2300">
    <property type="match status" value="4"/>
</dbReference>
<dbReference type="RefSeq" id="WP_023590860.1">
    <property type="nucleotide sequence ID" value="NZ_ASHX02000001.1"/>
</dbReference>
<evidence type="ECO:0000313" key="6">
    <source>
        <dbReference type="EMBL" id="OEJ93563.1"/>
    </source>
</evidence>
<proteinExistence type="predicted"/>
<keyword evidence="2" id="KW-0238">DNA-binding</keyword>
<evidence type="ECO:0000256" key="2">
    <source>
        <dbReference type="ARBA" id="ARBA00023125"/>
    </source>
</evidence>
<feature type="compositionally biased region" description="Basic and acidic residues" evidence="4">
    <location>
        <begin position="215"/>
        <end position="236"/>
    </location>
</feature>
<evidence type="ECO:0000259" key="5">
    <source>
        <dbReference type="PROSITE" id="PS50932"/>
    </source>
</evidence>
<comment type="caution">
    <text evidence="6">The sequence shown here is derived from an EMBL/GenBank/DDBJ whole genome shotgun (WGS) entry which is preliminary data.</text>
</comment>
<gene>
    <name evidence="6" type="ORF">J116_002885</name>
</gene>
<evidence type="ECO:0000313" key="7">
    <source>
        <dbReference type="Proteomes" id="UP000095329"/>
    </source>
</evidence>
<feature type="region of interest" description="Disordered" evidence="4">
    <location>
        <begin position="289"/>
        <end position="347"/>
    </location>
</feature>
<dbReference type="AlphaFoldDB" id="A0A1D3DMK5"/>
<feature type="domain" description="HTH lacI-type" evidence="5">
    <location>
        <begin position="10"/>
        <end position="57"/>
    </location>
</feature>
<dbReference type="PROSITE" id="PS50932">
    <property type="entry name" value="HTH_LACI_2"/>
    <property type="match status" value="1"/>
</dbReference>
<dbReference type="InterPro" id="IPR028082">
    <property type="entry name" value="Peripla_BP_I"/>
</dbReference>
<keyword evidence="1" id="KW-0805">Transcription regulation</keyword>
<accession>A0A1D3DMK5</accession>
<organism evidence="6 7">
    <name type="scientific">Streptomyces thermolilacinus SPC6</name>
    <dbReference type="NCBI Taxonomy" id="1306406"/>
    <lineage>
        <taxon>Bacteria</taxon>
        <taxon>Bacillati</taxon>
        <taxon>Actinomycetota</taxon>
        <taxon>Actinomycetes</taxon>
        <taxon>Kitasatosporales</taxon>
        <taxon>Streptomycetaceae</taxon>
        <taxon>Streptomyces</taxon>
    </lineage>
</organism>
<dbReference type="Pfam" id="PF13377">
    <property type="entry name" value="Peripla_BP_3"/>
    <property type="match status" value="1"/>
</dbReference>
<dbReference type="SUPFAM" id="SSF53822">
    <property type="entry name" value="Periplasmic binding protein-like I"/>
    <property type="match status" value="2"/>
</dbReference>
<keyword evidence="3" id="KW-0804">Transcription</keyword>
<name>A0A1D3DMK5_9ACTN</name>
<dbReference type="InterPro" id="IPR046335">
    <property type="entry name" value="LacI/GalR-like_sensor"/>
</dbReference>
<evidence type="ECO:0000256" key="4">
    <source>
        <dbReference type="SAM" id="MobiDB-lite"/>
    </source>
</evidence>